<reference evidence="1" key="1">
    <citation type="journal article" date="2020" name="Stud. Mycol.">
        <title>101 Dothideomycetes genomes: a test case for predicting lifestyles and emergence of pathogens.</title>
        <authorList>
            <person name="Haridas S."/>
            <person name="Albert R."/>
            <person name="Binder M."/>
            <person name="Bloem J."/>
            <person name="Labutti K."/>
            <person name="Salamov A."/>
            <person name="Andreopoulos B."/>
            <person name="Baker S."/>
            <person name="Barry K."/>
            <person name="Bills G."/>
            <person name="Bluhm B."/>
            <person name="Cannon C."/>
            <person name="Castanera R."/>
            <person name="Culley D."/>
            <person name="Daum C."/>
            <person name="Ezra D."/>
            <person name="Gonzalez J."/>
            <person name="Henrissat B."/>
            <person name="Kuo A."/>
            <person name="Liang C."/>
            <person name="Lipzen A."/>
            <person name="Lutzoni F."/>
            <person name="Magnuson J."/>
            <person name="Mondo S."/>
            <person name="Nolan M."/>
            <person name="Ohm R."/>
            <person name="Pangilinan J."/>
            <person name="Park H.-J."/>
            <person name="Ramirez L."/>
            <person name="Alfaro M."/>
            <person name="Sun H."/>
            <person name="Tritt A."/>
            <person name="Yoshinaga Y."/>
            <person name="Zwiers L.-H."/>
            <person name="Turgeon B."/>
            <person name="Goodwin S."/>
            <person name="Spatafora J."/>
            <person name="Crous P."/>
            <person name="Grigoriev I."/>
        </authorList>
    </citation>
    <scope>NUCLEOTIDE SEQUENCE</scope>
    <source>
        <strain evidence="1">CBS 627.86</strain>
    </source>
</reference>
<keyword evidence="2" id="KW-1185">Reference proteome</keyword>
<dbReference type="EMBL" id="ML977316">
    <property type="protein sequence ID" value="KAF2119115.1"/>
    <property type="molecule type" value="Genomic_DNA"/>
</dbReference>
<evidence type="ECO:0000313" key="2">
    <source>
        <dbReference type="Proteomes" id="UP000799770"/>
    </source>
</evidence>
<dbReference type="Proteomes" id="UP000799770">
    <property type="component" value="Unassembled WGS sequence"/>
</dbReference>
<accession>A0A6A5ZIL6</accession>
<organism evidence="1 2">
    <name type="scientific">Lophiotrema nucula</name>
    <dbReference type="NCBI Taxonomy" id="690887"/>
    <lineage>
        <taxon>Eukaryota</taxon>
        <taxon>Fungi</taxon>
        <taxon>Dikarya</taxon>
        <taxon>Ascomycota</taxon>
        <taxon>Pezizomycotina</taxon>
        <taxon>Dothideomycetes</taxon>
        <taxon>Pleosporomycetidae</taxon>
        <taxon>Pleosporales</taxon>
        <taxon>Lophiotremataceae</taxon>
        <taxon>Lophiotrema</taxon>
    </lineage>
</organism>
<sequence length="313" mass="34904">MPERMPRGSRESQWRTLFTTFIPNVPDEGIPSPFCDSTDEDIFFDDSDVGPSYQHRLLAHYESHLQDRLHHHIVEWSQKRLHGAKVACNQDLIPPIGNVASGQHLRDAIRTCSDEIRSSIDGGPAPGVTAQNVPQNLDHEPRLVGLSSTFPELENDWNDGLDLSSFPTGADQSDQNWLSNINSSQYFENTSLGQTPFIPASYPVDSASLVETLSWSPHYSSSSAQSIEPGALLKLQDRESSFPQPSQSVPQFKDRYRSEEANRMRAALALEGPPISLDSERICISSSVPAGSEQSLRPLFDIRPNEWDANMEF</sequence>
<proteinExistence type="predicted"/>
<name>A0A6A5ZIL6_9PLEO</name>
<dbReference type="AlphaFoldDB" id="A0A6A5ZIL6"/>
<evidence type="ECO:0000313" key="1">
    <source>
        <dbReference type="EMBL" id="KAF2119115.1"/>
    </source>
</evidence>
<gene>
    <name evidence="1" type="ORF">BDV96DRAFT_684704</name>
</gene>
<protein>
    <submittedName>
        <fullName evidence="1">Uncharacterized protein</fullName>
    </submittedName>
</protein>